<dbReference type="PROSITE" id="PS00109">
    <property type="entry name" value="PROTEIN_KINASE_TYR"/>
    <property type="match status" value="1"/>
</dbReference>
<dbReference type="SUPFAM" id="SSF56112">
    <property type="entry name" value="Protein kinase-like (PK-like)"/>
    <property type="match status" value="1"/>
</dbReference>
<dbReference type="InterPro" id="IPR020635">
    <property type="entry name" value="Tyr_kinase_cat_dom"/>
</dbReference>
<dbReference type="OrthoDB" id="10261027at2759"/>
<dbReference type="PANTHER" id="PTHR24416:SF611">
    <property type="entry name" value="TYROSINE-PROTEIN KINASE TRANSMEMBRANE RECEPTOR ROR"/>
    <property type="match status" value="1"/>
</dbReference>
<dbReference type="eggNOG" id="KOG0196">
    <property type="taxonomic scope" value="Eukaryota"/>
</dbReference>
<keyword evidence="7" id="KW-0472">Membrane</keyword>
<dbReference type="SMART" id="SM00233">
    <property type="entry name" value="PH"/>
    <property type="match status" value="1"/>
</dbReference>
<dbReference type="EnsemblMetazoa" id="Aqu2.1.44044_001">
    <property type="protein sequence ID" value="Aqu2.1.44044_001"/>
    <property type="gene ID" value="Aqu2.1.44044"/>
</dbReference>
<keyword evidence="5" id="KW-0418">Kinase</keyword>
<dbReference type="SMART" id="SM00219">
    <property type="entry name" value="TyrKc"/>
    <property type="match status" value="1"/>
</dbReference>
<reference evidence="14" key="1">
    <citation type="journal article" date="2010" name="Nature">
        <title>The Amphimedon queenslandica genome and the evolution of animal complexity.</title>
        <authorList>
            <person name="Srivastava M."/>
            <person name="Simakov O."/>
            <person name="Chapman J."/>
            <person name="Fahey B."/>
            <person name="Gauthier M.E."/>
            <person name="Mitros T."/>
            <person name="Richards G.S."/>
            <person name="Conaco C."/>
            <person name="Dacre M."/>
            <person name="Hellsten U."/>
            <person name="Larroux C."/>
            <person name="Putnam N.H."/>
            <person name="Stanke M."/>
            <person name="Adamska M."/>
            <person name="Darling A."/>
            <person name="Degnan S.M."/>
            <person name="Oakley T.H."/>
            <person name="Plachetzki D.C."/>
            <person name="Zhai Y."/>
            <person name="Adamski M."/>
            <person name="Calcino A."/>
            <person name="Cummins S.F."/>
            <person name="Goodstein D.M."/>
            <person name="Harris C."/>
            <person name="Jackson D.J."/>
            <person name="Leys S.P."/>
            <person name="Shu S."/>
            <person name="Woodcroft B.J."/>
            <person name="Vervoort M."/>
            <person name="Kosik K.S."/>
            <person name="Manning G."/>
            <person name="Degnan B.M."/>
            <person name="Rokhsar D.S."/>
        </authorList>
    </citation>
    <scope>NUCLEOTIDE SEQUENCE [LARGE SCALE GENOMIC DNA]</scope>
</reference>
<evidence type="ECO:0000256" key="1">
    <source>
        <dbReference type="ARBA" id="ARBA00004167"/>
    </source>
</evidence>
<protein>
    <recommendedName>
        <fullName evidence="15">Non-specific protein-tyrosine kinase</fullName>
    </recommendedName>
</protein>
<dbReference type="CDD" id="cd00192">
    <property type="entry name" value="PTKc"/>
    <property type="match status" value="1"/>
</dbReference>
<dbReference type="PANTHER" id="PTHR24416">
    <property type="entry name" value="TYROSINE-PROTEIN KINASE RECEPTOR"/>
    <property type="match status" value="1"/>
</dbReference>
<keyword evidence="14" id="KW-1185">Reference proteome</keyword>
<dbReference type="PRINTS" id="PR00109">
    <property type="entry name" value="TYRKINASE"/>
</dbReference>
<evidence type="ECO:0000256" key="8">
    <source>
        <dbReference type="ARBA" id="ARBA00023137"/>
    </source>
</evidence>
<dbReference type="InterPro" id="IPR001849">
    <property type="entry name" value="PH_domain"/>
</dbReference>
<dbReference type="SUPFAM" id="SSF50729">
    <property type="entry name" value="PH domain-like"/>
    <property type="match status" value="1"/>
</dbReference>
<keyword evidence="4 10" id="KW-0547">Nucleotide-binding</keyword>
<dbReference type="InterPro" id="IPR011993">
    <property type="entry name" value="PH-like_dom_sf"/>
</dbReference>
<evidence type="ECO:0000256" key="3">
    <source>
        <dbReference type="ARBA" id="ARBA00022679"/>
    </source>
</evidence>
<dbReference type="GO" id="GO:0007169">
    <property type="term" value="P:cell surface receptor protein tyrosine kinase signaling pathway"/>
    <property type="evidence" value="ECO:0007669"/>
    <property type="project" value="TreeGrafter"/>
</dbReference>
<evidence type="ECO:0000256" key="7">
    <source>
        <dbReference type="ARBA" id="ARBA00023136"/>
    </source>
</evidence>
<proteinExistence type="predicted"/>
<dbReference type="InterPro" id="IPR001245">
    <property type="entry name" value="Ser-Thr/Tyr_kinase_cat_dom"/>
</dbReference>
<dbReference type="GO" id="GO:0012505">
    <property type="term" value="C:endomembrane system"/>
    <property type="evidence" value="ECO:0007669"/>
    <property type="project" value="UniProtKB-SubCell"/>
</dbReference>
<dbReference type="Proteomes" id="UP000007879">
    <property type="component" value="Unassembled WGS sequence"/>
</dbReference>
<dbReference type="Gene3D" id="2.30.29.30">
    <property type="entry name" value="Pleckstrin-homology domain (PH domain)/Phosphotyrosine-binding domain (PTB)"/>
    <property type="match status" value="1"/>
</dbReference>
<dbReference type="GO" id="GO:0005886">
    <property type="term" value="C:plasma membrane"/>
    <property type="evidence" value="ECO:0007669"/>
    <property type="project" value="TreeGrafter"/>
</dbReference>
<feature type="domain" description="Protein kinase" evidence="12">
    <location>
        <begin position="241"/>
        <end position="502"/>
    </location>
</feature>
<evidence type="ECO:0000256" key="2">
    <source>
        <dbReference type="ARBA" id="ARBA00004308"/>
    </source>
</evidence>
<dbReference type="InterPro" id="IPR011009">
    <property type="entry name" value="Kinase-like_dom_sf"/>
</dbReference>
<evidence type="ECO:0008006" key="15">
    <source>
        <dbReference type="Google" id="ProtNLM"/>
    </source>
</evidence>
<dbReference type="GO" id="GO:0005737">
    <property type="term" value="C:cytoplasm"/>
    <property type="evidence" value="ECO:0007669"/>
    <property type="project" value="UniProtKB-ARBA"/>
</dbReference>
<dbReference type="PROSITE" id="PS00107">
    <property type="entry name" value="PROTEIN_KINASE_ATP"/>
    <property type="match status" value="1"/>
</dbReference>
<dbReference type="EnsemblMetazoa" id="XM_011411975.2">
    <property type="protein sequence ID" value="XP_011410277.2"/>
    <property type="gene ID" value="LOC100635378"/>
</dbReference>
<dbReference type="STRING" id="400682.A0A1X7VVZ4"/>
<dbReference type="InParanoid" id="A0A1X7VVZ4"/>
<dbReference type="Pfam" id="PF00169">
    <property type="entry name" value="PH"/>
    <property type="match status" value="1"/>
</dbReference>
<evidence type="ECO:0000256" key="5">
    <source>
        <dbReference type="ARBA" id="ARBA00022777"/>
    </source>
</evidence>
<dbReference type="InterPro" id="IPR000719">
    <property type="entry name" value="Prot_kinase_dom"/>
</dbReference>
<keyword evidence="8" id="KW-0829">Tyrosine-protein kinase</keyword>
<dbReference type="GO" id="GO:0043235">
    <property type="term" value="C:receptor complex"/>
    <property type="evidence" value="ECO:0007669"/>
    <property type="project" value="TreeGrafter"/>
</dbReference>
<dbReference type="GO" id="GO:0050793">
    <property type="term" value="P:regulation of developmental process"/>
    <property type="evidence" value="ECO:0007669"/>
    <property type="project" value="UniProtKB-ARBA"/>
</dbReference>
<organism evidence="13">
    <name type="scientific">Amphimedon queenslandica</name>
    <name type="common">Sponge</name>
    <dbReference type="NCBI Taxonomy" id="400682"/>
    <lineage>
        <taxon>Eukaryota</taxon>
        <taxon>Metazoa</taxon>
        <taxon>Porifera</taxon>
        <taxon>Demospongiae</taxon>
        <taxon>Heteroscleromorpha</taxon>
        <taxon>Haplosclerida</taxon>
        <taxon>Niphatidae</taxon>
        <taxon>Amphimedon</taxon>
    </lineage>
</organism>
<reference evidence="13" key="2">
    <citation type="submission" date="2017-05" db="UniProtKB">
        <authorList>
            <consortium name="EnsemblMetazoa"/>
        </authorList>
    </citation>
    <scope>IDENTIFICATION</scope>
</reference>
<dbReference type="FunFam" id="1.10.510.10:FF:001512">
    <property type="entry name" value="Receptor tyrosine-protein kinase erbB-2"/>
    <property type="match status" value="1"/>
</dbReference>
<comment type="catalytic activity">
    <reaction evidence="9">
        <text>L-tyrosyl-[protein] + ATP = O-phospho-L-tyrosyl-[protein] + ADP + H(+)</text>
        <dbReference type="Rhea" id="RHEA:10596"/>
        <dbReference type="Rhea" id="RHEA-COMP:10136"/>
        <dbReference type="Rhea" id="RHEA-COMP:20101"/>
        <dbReference type="ChEBI" id="CHEBI:15378"/>
        <dbReference type="ChEBI" id="CHEBI:30616"/>
        <dbReference type="ChEBI" id="CHEBI:46858"/>
        <dbReference type="ChEBI" id="CHEBI:61978"/>
        <dbReference type="ChEBI" id="CHEBI:456216"/>
        <dbReference type="EC" id="2.7.10.1"/>
    </reaction>
</comment>
<evidence type="ECO:0000259" key="11">
    <source>
        <dbReference type="PROSITE" id="PS50003"/>
    </source>
</evidence>
<dbReference type="GO" id="GO:0048468">
    <property type="term" value="P:cell development"/>
    <property type="evidence" value="ECO:0007669"/>
    <property type="project" value="UniProtKB-ARBA"/>
</dbReference>
<dbReference type="InterPro" id="IPR017441">
    <property type="entry name" value="Protein_kinase_ATP_BS"/>
</dbReference>
<evidence type="ECO:0000313" key="13">
    <source>
        <dbReference type="EnsemblMetazoa" id="Aqu2.1.44044_001"/>
    </source>
</evidence>
<evidence type="ECO:0000256" key="10">
    <source>
        <dbReference type="PROSITE-ProRule" id="PRU10141"/>
    </source>
</evidence>
<feature type="binding site" evidence="10">
    <location>
        <position position="274"/>
    </location>
    <ligand>
        <name>ATP</name>
        <dbReference type="ChEBI" id="CHEBI:30616"/>
    </ligand>
</feature>
<keyword evidence="3" id="KW-0808">Transferase</keyword>
<evidence type="ECO:0000259" key="12">
    <source>
        <dbReference type="PROSITE" id="PS50011"/>
    </source>
</evidence>
<evidence type="ECO:0000256" key="6">
    <source>
        <dbReference type="ARBA" id="ARBA00022840"/>
    </source>
</evidence>
<dbReference type="Gene3D" id="1.10.510.10">
    <property type="entry name" value="Transferase(Phosphotransferase) domain 1"/>
    <property type="match status" value="1"/>
</dbReference>
<dbReference type="Pfam" id="PF07714">
    <property type="entry name" value="PK_Tyr_Ser-Thr"/>
    <property type="match status" value="1"/>
</dbReference>
<dbReference type="CDD" id="cd00821">
    <property type="entry name" value="PH"/>
    <property type="match status" value="1"/>
</dbReference>
<gene>
    <name evidence="13" type="primary">100635378</name>
</gene>
<dbReference type="InterPro" id="IPR050122">
    <property type="entry name" value="RTK"/>
</dbReference>
<dbReference type="PROSITE" id="PS50011">
    <property type="entry name" value="PROTEIN_KINASE_DOM"/>
    <property type="match status" value="1"/>
</dbReference>
<comment type="subcellular location">
    <subcellularLocation>
        <location evidence="2">Endomembrane system</location>
    </subcellularLocation>
    <subcellularLocation>
        <location evidence="1">Membrane</location>
        <topology evidence="1">Single-pass membrane protein</topology>
    </subcellularLocation>
</comment>
<name>A0A1X7VVZ4_AMPQE</name>
<keyword evidence="6 10" id="KW-0067">ATP-binding</keyword>
<evidence type="ECO:0000313" key="14">
    <source>
        <dbReference type="Proteomes" id="UP000007879"/>
    </source>
</evidence>
<evidence type="ECO:0000256" key="9">
    <source>
        <dbReference type="ARBA" id="ARBA00051243"/>
    </source>
</evidence>
<dbReference type="InterPro" id="IPR008266">
    <property type="entry name" value="Tyr_kinase_AS"/>
</dbReference>
<dbReference type="AlphaFoldDB" id="A0A1X7VVZ4"/>
<evidence type="ECO:0000256" key="4">
    <source>
        <dbReference type="ARBA" id="ARBA00022741"/>
    </source>
</evidence>
<feature type="domain" description="PH" evidence="11">
    <location>
        <begin position="15"/>
        <end position="112"/>
    </location>
</feature>
<dbReference type="KEGG" id="aqu:100635378"/>
<dbReference type="GO" id="GO:0005524">
    <property type="term" value="F:ATP binding"/>
    <property type="evidence" value="ECO:0007669"/>
    <property type="project" value="UniProtKB-UniRule"/>
</dbReference>
<dbReference type="GO" id="GO:0004714">
    <property type="term" value="F:transmembrane receptor protein tyrosine kinase activity"/>
    <property type="evidence" value="ECO:0007669"/>
    <property type="project" value="UniProtKB-EC"/>
</dbReference>
<sequence>MASASGCMAPGNSTIRSMQGSLKMYKKRKWKTYFFKVTGSTYFHYFPQSNHNKAKKEVFLTKVKGVTIPLSPPKGGEYVFEVRFTKDKPWVLSALTNEERHKWIETIYPQYKPPESFVPTDLPGDNGRGRDCSIQSLVLHTKAVVDTVPVFYKYERKANTDVVTKSSEFNEEEQKKYIELSMHSQVTNDDLDADSDGYFVMSSPQLSDSVVQTSIKNQRSTSLSQQTTTVEQHHIIPSSCLSNETIIGQGNFGQVCVADYLPLVGSSSIQVAVKMLFDRNSQDSVLKEFNVMASTMHPNIVRLYGLVVDSTAMGLRIVMEYLPYGDLKTYLKVSAKKPVRTLVKYMIDVSMGMHYIAQKGLIHRDLAARNVLVGERETCKISDFSLIKELPADTSTYQSFTSVPLPIRWMSPEALVHKEFSEASDIWSYGVLQWEMFNPDETPYQSMEDAQVVMYVMNGKRLSPPRECPYHISTIMESCWDSDPRKRPSFLKLTSLLTHTNMAFN</sequence>
<accession>A0A1X7VVZ4</accession>
<dbReference type="PROSITE" id="PS50003">
    <property type="entry name" value="PH_DOMAIN"/>
    <property type="match status" value="1"/>
</dbReference>